<dbReference type="AlphaFoldDB" id="A0A3S3U7G8"/>
<gene>
    <name evidence="1" type="ORF">H206_02694</name>
</gene>
<proteinExistence type="predicted"/>
<reference evidence="1 2" key="1">
    <citation type="submission" date="2017-01" db="EMBL/GenBank/DDBJ databases">
        <title>The cable genome- insights into the physiology and evolution of filamentous bacteria capable of sulfide oxidation via long distance electron transfer.</title>
        <authorList>
            <person name="Schreiber L."/>
            <person name="Bjerg J.T."/>
            <person name="Boggild A."/>
            <person name="Van De Vossenberg J."/>
            <person name="Meysman F."/>
            <person name="Nielsen L.P."/>
            <person name="Schramm A."/>
            <person name="Kjeldsen K.U."/>
        </authorList>
    </citation>
    <scope>NUCLEOTIDE SEQUENCE [LARGE SCALE GENOMIC DNA]</scope>
    <source>
        <strain evidence="1">MCF</strain>
    </source>
</reference>
<evidence type="ECO:0000313" key="2">
    <source>
        <dbReference type="Proteomes" id="UP000287853"/>
    </source>
</evidence>
<comment type="caution">
    <text evidence="1">The sequence shown here is derived from an EMBL/GenBank/DDBJ whole genome shotgun (WGS) entry which is preliminary data.</text>
</comment>
<organism evidence="1 2">
    <name type="scientific">Candidatus Electrothrix aarhusensis</name>
    <dbReference type="NCBI Taxonomy" id="1859131"/>
    <lineage>
        <taxon>Bacteria</taxon>
        <taxon>Pseudomonadati</taxon>
        <taxon>Thermodesulfobacteriota</taxon>
        <taxon>Desulfobulbia</taxon>
        <taxon>Desulfobulbales</taxon>
        <taxon>Desulfobulbaceae</taxon>
        <taxon>Candidatus Electrothrix</taxon>
    </lineage>
</organism>
<name>A0A3S3U7G8_9BACT</name>
<protein>
    <submittedName>
        <fullName evidence="1">Uncharacterized protein</fullName>
    </submittedName>
</protein>
<accession>A0A3S3U7G8</accession>
<dbReference type="EMBL" id="MTKO01000077">
    <property type="protein sequence ID" value="RWX45471.1"/>
    <property type="molecule type" value="Genomic_DNA"/>
</dbReference>
<sequence length="79" mass="9272">MDLKKYNRSIKLLCPTCGSDDFINIELEIITCNNCKRELSENQLIQENDKNIQENVKEVSSKIEEEAIKLFKNKFNSFK</sequence>
<dbReference type="Proteomes" id="UP000287853">
    <property type="component" value="Unassembled WGS sequence"/>
</dbReference>
<keyword evidence="2" id="KW-1185">Reference proteome</keyword>
<evidence type="ECO:0000313" key="1">
    <source>
        <dbReference type="EMBL" id="RWX45471.1"/>
    </source>
</evidence>